<dbReference type="EMBL" id="BART01038402">
    <property type="protein sequence ID" value="GAH05523.1"/>
    <property type="molecule type" value="Genomic_DNA"/>
</dbReference>
<gene>
    <name evidence="2" type="ORF">S01H4_63713</name>
</gene>
<keyword evidence="1" id="KW-0472">Membrane</keyword>
<organism evidence="2">
    <name type="scientific">marine sediment metagenome</name>
    <dbReference type="NCBI Taxonomy" id="412755"/>
    <lineage>
        <taxon>unclassified sequences</taxon>
        <taxon>metagenomes</taxon>
        <taxon>ecological metagenomes</taxon>
    </lineage>
</organism>
<feature type="non-terminal residue" evidence="2">
    <location>
        <position position="1"/>
    </location>
</feature>
<comment type="caution">
    <text evidence="2">The sequence shown here is derived from an EMBL/GenBank/DDBJ whole genome shotgun (WGS) entry which is preliminary data.</text>
</comment>
<keyword evidence="1" id="KW-0812">Transmembrane</keyword>
<sequence>ISSAGLNQKEIEATSYLESYTEKQWARMEQSHRRLGKQSWLREFVGFILATGWYSIFVLALDILWDMVLEVSI</sequence>
<name>X1EA37_9ZZZZ</name>
<keyword evidence="1" id="KW-1133">Transmembrane helix</keyword>
<feature type="transmembrane region" description="Helical" evidence="1">
    <location>
        <begin position="44"/>
        <end position="65"/>
    </location>
</feature>
<proteinExistence type="predicted"/>
<protein>
    <submittedName>
        <fullName evidence="2">Uncharacterized protein</fullName>
    </submittedName>
</protein>
<evidence type="ECO:0000256" key="1">
    <source>
        <dbReference type="SAM" id="Phobius"/>
    </source>
</evidence>
<evidence type="ECO:0000313" key="2">
    <source>
        <dbReference type="EMBL" id="GAH05523.1"/>
    </source>
</evidence>
<accession>X1EA37</accession>
<reference evidence="2" key="1">
    <citation type="journal article" date="2014" name="Front. Microbiol.">
        <title>High frequency of phylogenetically diverse reductive dehalogenase-homologous genes in deep subseafloor sedimentary metagenomes.</title>
        <authorList>
            <person name="Kawai M."/>
            <person name="Futagami T."/>
            <person name="Toyoda A."/>
            <person name="Takaki Y."/>
            <person name="Nishi S."/>
            <person name="Hori S."/>
            <person name="Arai W."/>
            <person name="Tsubouchi T."/>
            <person name="Morono Y."/>
            <person name="Uchiyama I."/>
            <person name="Ito T."/>
            <person name="Fujiyama A."/>
            <person name="Inagaki F."/>
            <person name="Takami H."/>
        </authorList>
    </citation>
    <scope>NUCLEOTIDE SEQUENCE</scope>
    <source>
        <strain evidence="2">Expedition CK06-06</strain>
    </source>
</reference>
<dbReference type="AlphaFoldDB" id="X1EA37"/>